<evidence type="ECO:0000313" key="6">
    <source>
        <dbReference type="Proteomes" id="UP000194161"/>
    </source>
</evidence>
<dbReference type="InterPro" id="IPR000160">
    <property type="entry name" value="GGDEF_dom"/>
</dbReference>
<name>A0A1W6Z9T9_9BORD</name>
<keyword evidence="6" id="KW-1185">Reference proteome</keyword>
<dbReference type="EMBL" id="CP021111">
    <property type="protein sequence ID" value="ARP94168.1"/>
    <property type="molecule type" value="Genomic_DNA"/>
</dbReference>
<dbReference type="SMART" id="SM00267">
    <property type="entry name" value="GGDEF"/>
    <property type="match status" value="1"/>
</dbReference>
<dbReference type="PANTHER" id="PTHR45138:SF9">
    <property type="entry name" value="DIGUANYLATE CYCLASE DGCM-RELATED"/>
    <property type="match status" value="1"/>
</dbReference>
<dbReference type="GO" id="GO:0043709">
    <property type="term" value="P:cell adhesion involved in single-species biofilm formation"/>
    <property type="evidence" value="ECO:0007669"/>
    <property type="project" value="TreeGrafter"/>
</dbReference>
<feature type="transmembrane region" description="Helical" evidence="3">
    <location>
        <begin position="197"/>
        <end position="219"/>
    </location>
</feature>
<feature type="transmembrane region" description="Helical" evidence="3">
    <location>
        <begin position="155"/>
        <end position="177"/>
    </location>
</feature>
<evidence type="ECO:0000256" key="2">
    <source>
        <dbReference type="ARBA" id="ARBA00034247"/>
    </source>
</evidence>
<gene>
    <name evidence="5" type="ORF">CAL15_07095</name>
</gene>
<organism evidence="5 6">
    <name type="scientific">Bordetella genomosp. 13</name>
    <dbReference type="NCBI Taxonomy" id="463040"/>
    <lineage>
        <taxon>Bacteria</taxon>
        <taxon>Pseudomonadati</taxon>
        <taxon>Pseudomonadota</taxon>
        <taxon>Betaproteobacteria</taxon>
        <taxon>Burkholderiales</taxon>
        <taxon>Alcaligenaceae</taxon>
        <taxon>Bordetella</taxon>
    </lineage>
</organism>
<dbReference type="KEGG" id="bgm:CAL15_07095"/>
<keyword evidence="3" id="KW-1133">Transmembrane helix</keyword>
<dbReference type="OrthoDB" id="9813903at2"/>
<reference evidence="5 6" key="1">
    <citation type="submission" date="2017-05" db="EMBL/GenBank/DDBJ databases">
        <title>Complete and WGS of Bordetella genogroups.</title>
        <authorList>
            <person name="Spilker T."/>
            <person name="LiPuma J."/>
        </authorList>
    </citation>
    <scope>NUCLEOTIDE SEQUENCE [LARGE SCALE GENOMIC DNA]</scope>
    <source>
        <strain evidence="5 6">AU7206</strain>
    </source>
</reference>
<keyword evidence="3" id="KW-0472">Membrane</keyword>
<dbReference type="SUPFAM" id="SSF55073">
    <property type="entry name" value="Nucleotide cyclase"/>
    <property type="match status" value="1"/>
</dbReference>
<evidence type="ECO:0000256" key="3">
    <source>
        <dbReference type="SAM" id="Phobius"/>
    </source>
</evidence>
<dbReference type="CDD" id="cd01949">
    <property type="entry name" value="GGDEF"/>
    <property type="match status" value="1"/>
</dbReference>
<comment type="catalytic activity">
    <reaction evidence="2">
        <text>2 GTP = 3',3'-c-di-GMP + 2 diphosphate</text>
        <dbReference type="Rhea" id="RHEA:24898"/>
        <dbReference type="ChEBI" id="CHEBI:33019"/>
        <dbReference type="ChEBI" id="CHEBI:37565"/>
        <dbReference type="ChEBI" id="CHEBI:58805"/>
        <dbReference type="EC" id="2.7.7.65"/>
    </reaction>
</comment>
<protein>
    <recommendedName>
        <fullName evidence="1">diguanylate cyclase</fullName>
        <ecNumber evidence="1">2.7.7.65</ecNumber>
    </recommendedName>
</protein>
<dbReference type="InterPro" id="IPR050469">
    <property type="entry name" value="Diguanylate_Cyclase"/>
</dbReference>
<dbReference type="PROSITE" id="PS50887">
    <property type="entry name" value="GGDEF"/>
    <property type="match status" value="1"/>
</dbReference>
<dbReference type="STRING" id="463040.CAL15_07095"/>
<dbReference type="AlphaFoldDB" id="A0A1W6Z9T9"/>
<dbReference type="Proteomes" id="UP000194161">
    <property type="component" value="Chromosome"/>
</dbReference>
<feature type="transmembrane region" description="Helical" evidence="3">
    <location>
        <begin position="95"/>
        <end position="115"/>
    </location>
</feature>
<accession>A0A1W6Z9T9</accession>
<dbReference type="EC" id="2.7.7.65" evidence="1"/>
<dbReference type="NCBIfam" id="TIGR00254">
    <property type="entry name" value="GGDEF"/>
    <property type="match status" value="1"/>
</dbReference>
<dbReference type="RefSeq" id="WP_086077936.1">
    <property type="nucleotide sequence ID" value="NZ_CP021111.1"/>
</dbReference>
<feature type="transmembrane region" description="Helical" evidence="3">
    <location>
        <begin position="40"/>
        <end position="60"/>
    </location>
</feature>
<dbReference type="GO" id="GO:0052621">
    <property type="term" value="F:diguanylate cyclase activity"/>
    <property type="evidence" value="ECO:0007669"/>
    <property type="project" value="UniProtKB-EC"/>
</dbReference>
<dbReference type="Pfam" id="PF00990">
    <property type="entry name" value="GGDEF"/>
    <property type="match status" value="1"/>
</dbReference>
<feature type="transmembrane region" description="Helical" evidence="3">
    <location>
        <begin position="121"/>
        <end position="143"/>
    </location>
</feature>
<sequence length="381" mass="41254">METKGTLIRVSLSLITPTVLILFGVAFASVWAGYQRRAHLLCLAAACFSFGAGACSQILSMPSDTGANALVSGFFYSAAVCLAVQGILLRARRPFPWAACAAYVLLIMAGLWYFFYVDRNLLARVYLQNGGYGLLFLMASVRLAGAPRERMPDKLLFWVVLGLGAQFIPRTVLTLGGTAPVGARAFAESVFWQALQLSLALFGIALALVLLFAVVSDLIDEATRDRDRDWLTGVLTRRGFELRTRQRLARNASGSALILADVDHFKQINDRHGHPAGDRILSTVADCLARALRKEDILGRLGGEEFAVFMPGVSLDAALRCAERLRAEVAGSVTAPDAGSPVTISLGVVMVEPGASWDAAYQLADQKLYQAKQLGRNRVAW</sequence>
<dbReference type="InterPro" id="IPR029787">
    <property type="entry name" value="Nucleotide_cyclase"/>
</dbReference>
<feature type="domain" description="GGDEF" evidence="4">
    <location>
        <begin position="253"/>
        <end position="381"/>
    </location>
</feature>
<feature type="transmembrane region" description="Helical" evidence="3">
    <location>
        <begin position="66"/>
        <end position="88"/>
    </location>
</feature>
<proteinExistence type="predicted"/>
<dbReference type="GO" id="GO:0005886">
    <property type="term" value="C:plasma membrane"/>
    <property type="evidence" value="ECO:0007669"/>
    <property type="project" value="TreeGrafter"/>
</dbReference>
<dbReference type="FunFam" id="3.30.70.270:FF:000001">
    <property type="entry name" value="Diguanylate cyclase domain protein"/>
    <property type="match status" value="1"/>
</dbReference>
<feature type="transmembrane region" description="Helical" evidence="3">
    <location>
        <begin position="12"/>
        <end position="33"/>
    </location>
</feature>
<evidence type="ECO:0000256" key="1">
    <source>
        <dbReference type="ARBA" id="ARBA00012528"/>
    </source>
</evidence>
<keyword evidence="3" id="KW-0812">Transmembrane</keyword>
<dbReference type="GO" id="GO:1902201">
    <property type="term" value="P:negative regulation of bacterial-type flagellum-dependent cell motility"/>
    <property type="evidence" value="ECO:0007669"/>
    <property type="project" value="TreeGrafter"/>
</dbReference>
<dbReference type="InterPro" id="IPR043128">
    <property type="entry name" value="Rev_trsase/Diguanyl_cyclase"/>
</dbReference>
<evidence type="ECO:0000259" key="4">
    <source>
        <dbReference type="PROSITE" id="PS50887"/>
    </source>
</evidence>
<dbReference type="Gene3D" id="3.30.70.270">
    <property type="match status" value="1"/>
</dbReference>
<evidence type="ECO:0000313" key="5">
    <source>
        <dbReference type="EMBL" id="ARP94168.1"/>
    </source>
</evidence>
<dbReference type="PANTHER" id="PTHR45138">
    <property type="entry name" value="REGULATORY COMPONENTS OF SENSORY TRANSDUCTION SYSTEM"/>
    <property type="match status" value="1"/>
</dbReference>